<evidence type="ECO:0000313" key="3">
    <source>
        <dbReference type="Proteomes" id="UP000305948"/>
    </source>
</evidence>
<dbReference type="Proteomes" id="UP000305948">
    <property type="component" value="Unassembled WGS sequence"/>
</dbReference>
<evidence type="ECO:0000256" key="1">
    <source>
        <dbReference type="SAM" id="MobiDB-lite"/>
    </source>
</evidence>
<organism evidence="2 3">
    <name type="scientific">Heliocybe sulcata</name>
    <dbReference type="NCBI Taxonomy" id="5364"/>
    <lineage>
        <taxon>Eukaryota</taxon>
        <taxon>Fungi</taxon>
        <taxon>Dikarya</taxon>
        <taxon>Basidiomycota</taxon>
        <taxon>Agaricomycotina</taxon>
        <taxon>Agaricomycetes</taxon>
        <taxon>Gloeophyllales</taxon>
        <taxon>Gloeophyllaceae</taxon>
        <taxon>Heliocybe</taxon>
    </lineage>
</organism>
<evidence type="ECO:0000313" key="2">
    <source>
        <dbReference type="EMBL" id="TFK47849.1"/>
    </source>
</evidence>
<accession>A0A5C3MR05</accession>
<proteinExistence type="predicted"/>
<sequence length="225" mass="21527">MSDADGGVGTDTLRPSIGGGRESVGISETVIAGGGSVGMDTSENRGGIRTGTEAPVIAGGLSTTVSVPTGEGRSVIGVSAPEGGGRVGSSGVSGVCLSVLGTADVGVPVATLGVSPYSTGIRGIGIGGGMTRSVMIPGGGSTGGAGRTAVVFSLVPGTDDTSVGEESVFIVTSGVKKQETLIGVGTSPGRREVSLGSMRVCVSLQCGACTVSVSDATVHSSPQGA</sequence>
<feature type="region of interest" description="Disordered" evidence="1">
    <location>
        <begin position="1"/>
        <end position="53"/>
    </location>
</feature>
<dbReference type="AlphaFoldDB" id="A0A5C3MR05"/>
<gene>
    <name evidence="2" type="ORF">OE88DRAFT_755286</name>
</gene>
<keyword evidence="3" id="KW-1185">Reference proteome</keyword>
<reference evidence="2 3" key="1">
    <citation type="journal article" date="2019" name="Nat. Ecol. Evol.">
        <title>Megaphylogeny resolves global patterns of mushroom evolution.</title>
        <authorList>
            <person name="Varga T."/>
            <person name="Krizsan K."/>
            <person name="Foldi C."/>
            <person name="Dima B."/>
            <person name="Sanchez-Garcia M."/>
            <person name="Sanchez-Ramirez S."/>
            <person name="Szollosi G.J."/>
            <person name="Szarkandi J.G."/>
            <person name="Papp V."/>
            <person name="Albert L."/>
            <person name="Andreopoulos W."/>
            <person name="Angelini C."/>
            <person name="Antonin V."/>
            <person name="Barry K.W."/>
            <person name="Bougher N.L."/>
            <person name="Buchanan P."/>
            <person name="Buyck B."/>
            <person name="Bense V."/>
            <person name="Catcheside P."/>
            <person name="Chovatia M."/>
            <person name="Cooper J."/>
            <person name="Damon W."/>
            <person name="Desjardin D."/>
            <person name="Finy P."/>
            <person name="Geml J."/>
            <person name="Haridas S."/>
            <person name="Hughes K."/>
            <person name="Justo A."/>
            <person name="Karasinski D."/>
            <person name="Kautmanova I."/>
            <person name="Kiss B."/>
            <person name="Kocsube S."/>
            <person name="Kotiranta H."/>
            <person name="LaButti K.M."/>
            <person name="Lechner B.E."/>
            <person name="Liimatainen K."/>
            <person name="Lipzen A."/>
            <person name="Lukacs Z."/>
            <person name="Mihaltcheva S."/>
            <person name="Morgado L.N."/>
            <person name="Niskanen T."/>
            <person name="Noordeloos M.E."/>
            <person name="Ohm R.A."/>
            <person name="Ortiz-Santana B."/>
            <person name="Ovrebo C."/>
            <person name="Racz N."/>
            <person name="Riley R."/>
            <person name="Savchenko A."/>
            <person name="Shiryaev A."/>
            <person name="Soop K."/>
            <person name="Spirin V."/>
            <person name="Szebenyi C."/>
            <person name="Tomsovsky M."/>
            <person name="Tulloss R.E."/>
            <person name="Uehling J."/>
            <person name="Grigoriev I.V."/>
            <person name="Vagvolgyi C."/>
            <person name="Papp T."/>
            <person name="Martin F.M."/>
            <person name="Miettinen O."/>
            <person name="Hibbett D.S."/>
            <person name="Nagy L.G."/>
        </authorList>
    </citation>
    <scope>NUCLEOTIDE SEQUENCE [LARGE SCALE GENOMIC DNA]</scope>
    <source>
        <strain evidence="2 3">OMC1185</strain>
    </source>
</reference>
<name>A0A5C3MR05_9AGAM</name>
<protein>
    <submittedName>
        <fullName evidence="2">Uncharacterized protein</fullName>
    </submittedName>
</protein>
<dbReference type="EMBL" id="ML213522">
    <property type="protein sequence ID" value="TFK47849.1"/>
    <property type="molecule type" value="Genomic_DNA"/>
</dbReference>